<protein>
    <recommendedName>
        <fullName evidence="9">O-antigen translocase</fullName>
    </recommendedName>
</protein>
<dbReference type="InterPro" id="IPR002797">
    <property type="entry name" value="Polysacc_synth"/>
</dbReference>
<evidence type="ECO:0000256" key="6">
    <source>
        <dbReference type="SAM" id="Phobius"/>
    </source>
</evidence>
<feature type="transmembrane region" description="Helical" evidence="6">
    <location>
        <begin position="305"/>
        <end position="323"/>
    </location>
</feature>
<sequence length="488" mass="54891">MNNTVDTSHKSILKATGIFGFVQLVKIVLGIVSIKIVAVYLGVSGIGQLGLLQSVISLIAAVSGFGLQTIVVREISLVYKKENYPATLNLLHNWAFYVGIIGFLLFLIAAPFFVTNIFKEFSLFWAFLLGIQFVFSSLATFRASVLQGTQQLKILAFSQVVSAIILSLLSMVLYYFLGVKAIVYVLFANSFIGFFIQKYFTNEIKLVPDFLTFGNLKSKIQPYFITGTLFSINVIFGYLCSLIIKYYLKETAASIEIVGYYEVASTIMISYVGLVFTSMSSDFYPKLTSITHLKKEATILINNQIQIALLLVLPIIIFIYAFGTQILSLFYSPSFLPVFTILKVGLFSVAIKAITWPLGFYLLAVGNTKRYFKQELLSDFLNVSLSILGYYYFGLLGLGIAMALNFLLYGVFITYIMYTKYEFYYLKQTLNTIVFSVVLAVLAMVLSECGFDNYMLILLFSIASLHSLYHIHKKIDLGLLFKKLRSKF</sequence>
<keyword evidence="4 6" id="KW-1133">Transmembrane helix</keyword>
<feature type="transmembrane region" description="Helical" evidence="6">
    <location>
        <begin position="49"/>
        <end position="73"/>
    </location>
</feature>
<keyword evidence="8" id="KW-1185">Reference proteome</keyword>
<organism evidence="7 8">
    <name type="scientific">Flavobacterium amnicola</name>
    <dbReference type="NCBI Taxonomy" id="2506422"/>
    <lineage>
        <taxon>Bacteria</taxon>
        <taxon>Pseudomonadati</taxon>
        <taxon>Bacteroidota</taxon>
        <taxon>Flavobacteriia</taxon>
        <taxon>Flavobacteriales</taxon>
        <taxon>Flavobacteriaceae</taxon>
        <taxon>Flavobacterium</taxon>
    </lineage>
</organism>
<name>A0A4Q1K380_9FLAO</name>
<dbReference type="PANTHER" id="PTHR30250">
    <property type="entry name" value="PST FAMILY PREDICTED COLANIC ACID TRANSPORTER"/>
    <property type="match status" value="1"/>
</dbReference>
<dbReference type="AlphaFoldDB" id="A0A4Q1K380"/>
<evidence type="ECO:0000313" key="8">
    <source>
        <dbReference type="Proteomes" id="UP000290283"/>
    </source>
</evidence>
<evidence type="ECO:0000256" key="5">
    <source>
        <dbReference type="ARBA" id="ARBA00023136"/>
    </source>
</evidence>
<dbReference type="PANTHER" id="PTHR30250:SF11">
    <property type="entry name" value="O-ANTIGEN TRANSPORTER-RELATED"/>
    <property type="match status" value="1"/>
</dbReference>
<keyword evidence="5 6" id="KW-0472">Membrane</keyword>
<keyword evidence="3 6" id="KW-0812">Transmembrane</keyword>
<dbReference type="OrthoDB" id="9769862at2"/>
<dbReference type="GO" id="GO:0005886">
    <property type="term" value="C:plasma membrane"/>
    <property type="evidence" value="ECO:0007669"/>
    <property type="project" value="UniProtKB-SubCell"/>
</dbReference>
<feature type="transmembrane region" description="Helical" evidence="6">
    <location>
        <begin position="222"/>
        <end position="248"/>
    </location>
</feature>
<feature type="transmembrane region" description="Helical" evidence="6">
    <location>
        <begin position="21"/>
        <end position="43"/>
    </location>
</feature>
<evidence type="ECO:0008006" key="9">
    <source>
        <dbReference type="Google" id="ProtNLM"/>
    </source>
</evidence>
<evidence type="ECO:0000256" key="4">
    <source>
        <dbReference type="ARBA" id="ARBA00022989"/>
    </source>
</evidence>
<dbReference type="EMBL" id="SBKO01000002">
    <property type="protein sequence ID" value="RXR19274.1"/>
    <property type="molecule type" value="Genomic_DNA"/>
</dbReference>
<dbReference type="RefSeq" id="WP_129435732.1">
    <property type="nucleotide sequence ID" value="NZ_SBKO01000002.1"/>
</dbReference>
<dbReference type="Pfam" id="PF01943">
    <property type="entry name" value="Polysacc_synt"/>
    <property type="match status" value="1"/>
</dbReference>
<feature type="transmembrane region" description="Helical" evidence="6">
    <location>
        <begin position="182"/>
        <end position="201"/>
    </location>
</feature>
<evidence type="ECO:0000313" key="7">
    <source>
        <dbReference type="EMBL" id="RXR19274.1"/>
    </source>
</evidence>
<keyword evidence="2" id="KW-1003">Cell membrane</keyword>
<feature type="transmembrane region" description="Helical" evidence="6">
    <location>
        <begin position="124"/>
        <end position="142"/>
    </location>
</feature>
<accession>A0A4Q1K380</accession>
<dbReference type="InterPro" id="IPR050833">
    <property type="entry name" value="Poly_Biosynth_Transport"/>
</dbReference>
<dbReference type="Proteomes" id="UP000290283">
    <property type="component" value="Unassembled WGS sequence"/>
</dbReference>
<reference evidence="8" key="1">
    <citation type="submission" date="2019-01" db="EMBL/GenBank/DDBJ databases">
        <title>Cytophagaceae bacterium strain CAR-16.</title>
        <authorList>
            <person name="Chen W.-M."/>
        </authorList>
    </citation>
    <scope>NUCLEOTIDE SEQUENCE [LARGE SCALE GENOMIC DNA]</scope>
    <source>
        <strain evidence="8">LLJ-11</strain>
    </source>
</reference>
<feature type="transmembrane region" description="Helical" evidence="6">
    <location>
        <begin position="399"/>
        <end position="418"/>
    </location>
</feature>
<comment type="subcellular location">
    <subcellularLocation>
        <location evidence="1">Cell membrane</location>
        <topology evidence="1">Multi-pass membrane protein</topology>
    </subcellularLocation>
</comment>
<proteinExistence type="predicted"/>
<evidence type="ECO:0000256" key="3">
    <source>
        <dbReference type="ARBA" id="ARBA00022692"/>
    </source>
</evidence>
<feature type="transmembrane region" description="Helical" evidence="6">
    <location>
        <begin position="94"/>
        <end position="118"/>
    </location>
</feature>
<feature type="transmembrane region" description="Helical" evidence="6">
    <location>
        <begin position="154"/>
        <end position="176"/>
    </location>
</feature>
<gene>
    <name evidence="7" type="ORF">EQG63_07460</name>
</gene>
<feature type="transmembrane region" description="Helical" evidence="6">
    <location>
        <begin position="335"/>
        <end position="364"/>
    </location>
</feature>
<evidence type="ECO:0000256" key="1">
    <source>
        <dbReference type="ARBA" id="ARBA00004651"/>
    </source>
</evidence>
<feature type="transmembrane region" description="Helical" evidence="6">
    <location>
        <begin position="260"/>
        <end position="284"/>
    </location>
</feature>
<feature type="transmembrane region" description="Helical" evidence="6">
    <location>
        <begin position="453"/>
        <end position="471"/>
    </location>
</feature>
<evidence type="ECO:0000256" key="2">
    <source>
        <dbReference type="ARBA" id="ARBA00022475"/>
    </source>
</evidence>
<comment type="caution">
    <text evidence="7">The sequence shown here is derived from an EMBL/GenBank/DDBJ whole genome shotgun (WGS) entry which is preliminary data.</text>
</comment>
<feature type="transmembrane region" description="Helical" evidence="6">
    <location>
        <begin position="430"/>
        <end position="447"/>
    </location>
</feature>